<accession>R7S8I7</accession>
<reference evidence="3" key="1">
    <citation type="journal article" date="2012" name="Science">
        <title>The Paleozoic origin of enzymatic lignin decomposition reconstructed from 31 fungal genomes.</title>
        <authorList>
            <person name="Floudas D."/>
            <person name="Binder M."/>
            <person name="Riley R."/>
            <person name="Barry K."/>
            <person name="Blanchette R.A."/>
            <person name="Henrissat B."/>
            <person name="Martinez A.T."/>
            <person name="Otillar R."/>
            <person name="Spatafora J.W."/>
            <person name="Yadav J.S."/>
            <person name="Aerts A."/>
            <person name="Benoit I."/>
            <person name="Boyd A."/>
            <person name="Carlson A."/>
            <person name="Copeland A."/>
            <person name="Coutinho P.M."/>
            <person name="de Vries R.P."/>
            <person name="Ferreira P."/>
            <person name="Findley K."/>
            <person name="Foster B."/>
            <person name="Gaskell J."/>
            <person name="Glotzer D."/>
            <person name="Gorecki P."/>
            <person name="Heitman J."/>
            <person name="Hesse C."/>
            <person name="Hori C."/>
            <person name="Igarashi K."/>
            <person name="Jurgens J.A."/>
            <person name="Kallen N."/>
            <person name="Kersten P."/>
            <person name="Kohler A."/>
            <person name="Kuees U."/>
            <person name="Kumar T.K.A."/>
            <person name="Kuo A."/>
            <person name="LaButti K."/>
            <person name="Larrondo L.F."/>
            <person name="Lindquist E."/>
            <person name="Ling A."/>
            <person name="Lombard V."/>
            <person name="Lucas S."/>
            <person name="Lundell T."/>
            <person name="Martin R."/>
            <person name="McLaughlin D.J."/>
            <person name="Morgenstern I."/>
            <person name="Morin E."/>
            <person name="Murat C."/>
            <person name="Nagy L.G."/>
            <person name="Nolan M."/>
            <person name="Ohm R.A."/>
            <person name="Patyshakuliyeva A."/>
            <person name="Rokas A."/>
            <person name="Ruiz-Duenas F.J."/>
            <person name="Sabat G."/>
            <person name="Salamov A."/>
            <person name="Samejima M."/>
            <person name="Schmutz J."/>
            <person name="Slot J.C."/>
            <person name="St John F."/>
            <person name="Stenlid J."/>
            <person name="Sun H."/>
            <person name="Sun S."/>
            <person name="Syed K."/>
            <person name="Tsang A."/>
            <person name="Wiebenga A."/>
            <person name="Young D."/>
            <person name="Pisabarro A."/>
            <person name="Eastwood D.C."/>
            <person name="Martin F."/>
            <person name="Cullen D."/>
            <person name="Grigoriev I.V."/>
            <person name="Hibbett D.S."/>
        </authorList>
    </citation>
    <scope>NUCLEOTIDE SEQUENCE [LARGE SCALE GENOMIC DNA]</scope>
    <source>
        <strain evidence="3">FP-101664</strain>
    </source>
</reference>
<feature type="non-terminal residue" evidence="2">
    <location>
        <position position="129"/>
    </location>
</feature>
<evidence type="ECO:0000256" key="1">
    <source>
        <dbReference type="SAM" id="Phobius"/>
    </source>
</evidence>
<keyword evidence="1" id="KW-0472">Membrane</keyword>
<keyword evidence="1" id="KW-0812">Transmembrane</keyword>
<feature type="transmembrane region" description="Helical" evidence="1">
    <location>
        <begin position="56"/>
        <end position="81"/>
    </location>
</feature>
<protein>
    <submittedName>
        <fullName evidence="2">Uncharacterized protein</fullName>
    </submittedName>
</protein>
<dbReference type="KEGG" id="tvs:TRAVEDRAFT_85658"/>
<dbReference type="Proteomes" id="UP000054317">
    <property type="component" value="Unassembled WGS sequence"/>
</dbReference>
<dbReference type="AlphaFoldDB" id="R7S8I7"/>
<feature type="non-terminal residue" evidence="2">
    <location>
        <position position="1"/>
    </location>
</feature>
<sequence>GDAIVWWRACVIWSRNRAVIALAVGAVTASISNLYFTGTGVAAPTIIATGPGLASWFSKYGVAASGLSLLSNIFTTTLIAYKAWEHRRIFKDNLDGLSVTTQAQRILTLLAESGVAYCILWVCDNATLS</sequence>
<gene>
    <name evidence="2" type="ORF">TRAVEDRAFT_85658</name>
</gene>
<proteinExistence type="predicted"/>
<keyword evidence="3" id="KW-1185">Reference proteome</keyword>
<organism evidence="2 3">
    <name type="scientific">Trametes versicolor (strain FP-101664)</name>
    <name type="common">White-rot fungus</name>
    <name type="synonym">Coriolus versicolor</name>
    <dbReference type="NCBI Taxonomy" id="717944"/>
    <lineage>
        <taxon>Eukaryota</taxon>
        <taxon>Fungi</taxon>
        <taxon>Dikarya</taxon>
        <taxon>Basidiomycota</taxon>
        <taxon>Agaricomycotina</taxon>
        <taxon>Agaricomycetes</taxon>
        <taxon>Polyporales</taxon>
        <taxon>Polyporaceae</taxon>
        <taxon>Trametes</taxon>
    </lineage>
</organism>
<dbReference type="RefSeq" id="XP_008045084.1">
    <property type="nucleotide sequence ID" value="XM_008046893.1"/>
</dbReference>
<name>R7S8I7_TRAVS</name>
<dbReference type="EMBL" id="JH711797">
    <property type="protein sequence ID" value="EIW51972.1"/>
    <property type="molecule type" value="Genomic_DNA"/>
</dbReference>
<dbReference type="OMA" id="WEHRRIF"/>
<feature type="transmembrane region" description="Helical" evidence="1">
    <location>
        <begin position="18"/>
        <end position="36"/>
    </location>
</feature>
<keyword evidence="1" id="KW-1133">Transmembrane helix</keyword>
<evidence type="ECO:0000313" key="2">
    <source>
        <dbReference type="EMBL" id="EIW51972.1"/>
    </source>
</evidence>
<dbReference type="GeneID" id="19420596"/>
<evidence type="ECO:0000313" key="3">
    <source>
        <dbReference type="Proteomes" id="UP000054317"/>
    </source>
</evidence>
<dbReference type="OrthoDB" id="3214103at2759"/>